<sequence length="67" mass="7803">MRALRKTDEIVTLWIDSICIDQSNLAEKSMQVALMRQILRILSRDSMAWRMGNPRGRVVALPQRFSE</sequence>
<evidence type="ECO:0000313" key="3">
    <source>
        <dbReference type="Proteomes" id="UP000606974"/>
    </source>
</evidence>
<accession>A0A8H7A5R0</accession>
<evidence type="ECO:0000259" key="1">
    <source>
        <dbReference type="Pfam" id="PF06985"/>
    </source>
</evidence>
<dbReference type="OrthoDB" id="2157530at2759"/>
<dbReference type="Pfam" id="PF06985">
    <property type="entry name" value="HET"/>
    <property type="match status" value="1"/>
</dbReference>
<evidence type="ECO:0000313" key="2">
    <source>
        <dbReference type="EMBL" id="KAF7502643.1"/>
    </source>
</evidence>
<comment type="caution">
    <text evidence="2">The sequence shown here is derived from an EMBL/GenBank/DDBJ whole genome shotgun (WGS) entry which is preliminary data.</text>
</comment>
<name>A0A8H7A5R0_9EURO</name>
<proteinExistence type="predicted"/>
<dbReference type="InterPro" id="IPR010730">
    <property type="entry name" value="HET"/>
</dbReference>
<organism evidence="2 3">
    <name type="scientific">Endocarpon pusillum</name>
    <dbReference type="NCBI Taxonomy" id="364733"/>
    <lineage>
        <taxon>Eukaryota</taxon>
        <taxon>Fungi</taxon>
        <taxon>Dikarya</taxon>
        <taxon>Ascomycota</taxon>
        <taxon>Pezizomycotina</taxon>
        <taxon>Eurotiomycetes</taxon>
        <taxon>Chaetothyriomycetidae</taxon>
        <taxon>Verrucariales</taxon>
        <taxon>Verrucariaceae</taxon>
        <taxon>Endocarpon</taxon>
    </lineage>
</organism>
<feature type="domain" description="Heterokaryon incompatibility" evidence="1">
    <location>
        <begin position="1"/>
        <end position="39"/>
    </location>
</feature>
<keyword evidence="3" id="KW-1185">Reference proteome</keyword>
<dbReference type="Proteomes" id="UP000606974">
    <property type="component" value="Unassembled WGS sequence"/>
</dbReference>
<dbReference type="EMBL" id="JAACFV010000231">
    <property type="protein sequence ID" value="KAF7502643.1"/>
    <property type="molecule type" value="Genomic_DNA"/>
</dbReference>
<protein>
    <recommendedName>
        <fullName evidence="1">Heterokaryon incompatibility domain-containing protein</fullName>
    </recommendedName>
</protein>
<reference evidence="2" key="1">
    <citation type="submission" date="2020-02" db="EMBL/GenBank/DDBJ databases">
        <authorList>
            <person name="Palmer J.M."/>
        </authorList>
    </citation>
    <scope>NUCLEOTIDE SEQUENCE</scope>
    <source>
        <strain evidence="2">EPUS1.4</strain>
        <tissue evidence="2">Thallus</tissue>
    </source>
</reference>
<dbReference type="AlphaFoldDB" id="A0A8H7A5R0"/>
<gene>
    <name evidence="2" type="ORF">GJ744_005397</name>
</gene>